<evidence type="ECO:0000313" key="6">
    <source>
        <dbReference type="Proteomes" id="UP000006671"/>
    </source>
</evidence>
<dbReference type="RefSeq" id="XP_002676224.1">
    <property type="nucleotide sequence ID" value="XM_002676178.1"/>
</dbReference>
<dbReference type="STRING" id="5762.D2VIB1"/>
<dbReference type="PROSITE" id="PS50118">
    <property type="entry name" value="HMG_BOX_2"/>
    <property type="match status" value="2"/>
</dbReference>
<dbReference type="GO" id="GO:0005634">
    <property type="term" value="C:nucleus"/>
    <property type="evidence" value="ECO:0007669"/>
    <property type="project" value="UniProtKB-UniRule"/>
</dbReference>
<sequence length="253" mass="29708">MLRRTLAVKSTFALAQGFATKQAMMFHTARSMMMNTEKLDVNVLLKEQKEKQKLKELEKKLQREHAQKIKQQKQKSKEALDLIKQKQADKEKEKSTRKKKDVNSPKRALTPLLWFTTRNFALIQGELISNGTIKPDTPSKFTLVQGELKKRWDSLAEAEKNIYVDLAAQDKLRYQKEMKAYNKKKEANKRPMTSYMRFFMEIRPQLIQENPTAKVTEITKLAAQRWKELSATKKKVYQEAFEADMEVYRSARE</sequence>
<evidence type="ECO:0000256" key="3">
    <source>
        <dbReference type="SAM" id="MobiDB-lite"/>
    </source>
</evidence>
<feature type="region of interest" description="Disordered" evidence="3">
    <location>
        <begin position="84"/>
        <end position="104"/>
    </location>
</feature>
<keyword evidence="2" id="KW-0539">Nucleus</keyword>
<dbReference type="GO" id="GO:0003677">
    <property type="term" value="F:DNA binding"/>
    <property type="evidence" value="ECO:0007669"/>
    <property type="project" value="UniProtKB-UniRule"/>
</dbReference>
<keyword evidence="6" id="KW-1185">Reference proteome</keyword>
<evidence type="ECO:0000256" key="1">
    <source>
        <dbReference type="ARBA" id="ARBA00023125"/>
    </source>
</evidence>
<dbReference type="AlphaFoldDB" id="D2VIB1"/>
<feature type="DNA-binding region" description="HMG box" evidence="2">
    <location>
        <begin position="105"/>
        <end position="182"/>
    </location>
</feature>
<reference evidence="5 6" key="1">
    <citation type="journal article" date="2010" name="Cell">
        <title>The genome of Naegleria gruberi illuminates early eukaryotic versatility.</title>
        <authorList>
            <person name="Fritz-Laylin L.K."/>
            <person name="Prochnik S.E."/>
            <person name="Ginger M.L."/>
            <person name="Dacks J.B."/>
            <person name="Carpenter M.L."/>
            <person name="Field M.C."/>
            <person name="Kuo A."/>
            <person name="Paredez A."/>
            <person name="Chapman J."/>
            <person name="Pham J."/>
            <person name="Shu S."/>
            <person name="Neupane R."/>
            <person name="Cipriano M."/>
            <person name="Mancuso J."/>
            <person name="Tu H."/>
            <person name="Salamov A."/>
            <person name="Lindquist E."/>
            <person name="Shapiro H."/>
            <person name="Lucas S."/>
            <person name="Grigoriev I.V."/>
            <person name="Cande W.Z."/>
            <person name="Fulton C."/>
            <person name="Rokhsar D.S."/>
            <person name="Dawson S.C."/>
        </authorList>
    </citation>
    <scope>NUCLEOTIDE SEQUENCE [LARGE SCALE GENOMIC DNA]</scope>
    <source>
        <strain evidence="5 6">NEG-M</strain>
    </source>
</reference>
<evidence type="ECO:0000256" key="2">
    <source>
        <dbReference type="PROSITE-ProRule" id="PRU00267"/>
    </source>
</evidence>
<protein>
    <submittedName>
        <fullName evidence="5">HMG1/2 box</fullName>
    </submittedName>
</protein>
<accession>D2VIB1</accession>
<dbReference type="SUPFAM" id="SSF47095">
    <property type="entry name" value="HMG-box"/>
    <property type="match status" value="2"/>
</dbReference>
<organism evidence="6">
    <name type="scientific">Naegleria gruberi</name>
    <name type="common">Amoeba</name>
    <dbReference type="NCBI Taxonomy" id="5762"/>
    <lineage>
        <taxon>Eukaryota</taxon>
        <taxon>Discoba</taxon>
        <taxon>Heterolobosea</taxon>
        <taxon>Tetramitia</taxon>
        <taxon>Eutetramitia</taxon>
        <taxon>Vahlkampfiidae</taxon>
        <taxon>Naegleria</taxon>
    </lineage>
</organism>
<dbReference type="VEuPathDB" id="AmoebaDB:NAEGRDRAFT_80068"/>
<feature type="domain" description="HMG box" evidence="4">
    <location>
        <begin position="105"/>
        <end position="182"/>
    </location>
</feature>
<dbReference type="Pfam" id="PF00505">
    <property type="entry name" value="HMG_box"/>
    <property type="match status" value="2"/>
</dbReference>
<dbReference type="Gene3D" id="1.10.30.10">
    <property type="entry name" value="High mobility group box domain"/>
    <property type="match status" value="2"/>
</dbReference>
<name>D2VIB1_NAEGR</name>
<dbReference type="PANTHER" id="PTHR48112">
    <property type="entry name" value="HIGH MOBILITY GROUP PROTEIN DSP1"/>
    <property type="match status" value="1"/>
</dbReference>
<dbReference type="OrthoDB" id="1919336at2759"/>
<dbReference type="SMART" id="SM00398">
    <property type="entry name" value="HMG"/>
    <property type="match status" value="2"/>
</dbReference>
<gene>
    <name evidence="5" type="ORF">NAEGRDRAFT_80068</name>
</gene>
<evidence type="ECO:0000313" key="5">
    <source>
        <dbReference type="EMBL" id="EFC43480.1"/>
    </source>
</evidence>
<feature type="DNA-binding region" description="HMG box" evidence="2">
    <location>
        <begin position="188"/>
        <end position="253"/>
    </location>
</feature>
<dbReference type="InterPro" id="IPR036910">
    <property type="entry name" value="HMG_box_dom_sf"/>
</dbReference>
<dbReference type="InParanoid" id="D2VIB1"/>
<dbReference type="FunCoup" id="D2VIB1">
    <property type="interactions" value="13"/>
</dbReference>
<dbReference type="EMBL" id="GG738873">
    <property type="protein sequence ID" value="EFC43480.1"/>
    <property type="molecule type" value="Genomic_DNA"/>
</dbReference>
<keyword evidence="1 2" id="KW-0238">DNA-binding</keyword>
<dbReference type="InterPro" id="IPR050342">
    <property type="entry name" value="HMGB"/>
</dbReference>
<dbReference type="Proteomes" id="UP000006671">
    <property type="component" value="Unassembled WGS sequence"/>
</dbReference>
<dbReference type="GeneID" id="8853332"/>
<dbReference type="InterPro" id="IPR009071">
    <property type="entry name" value="HMG_box_dom"/>
</dbReference>
<dbReference type="eggNOG" id="KOG0381">
    <property type="taxonomic scope" value="Eukaryota"/>
</dbReference>
<evidence type="ECO:0000259" key="4">
    <source>
        <dbReference type="PROSITE" id="PS50118"/>
    </source>
</evidence>
<feature type="compositionally biased region" description="Basic and acidic residues" evidence="3">
    <location>
        <begin position="84"/>
        <end position="94"/>
    </location>
</feature>
<proteinExistence type="predicted"/>
<feature type="domain" description="HMG box" evidence="4">
    <location>
        <begin position="188"/>
        <end position="253"/>
    </location>
</feature>
<dbReference type="CDD" id="cd00084">
    <property type="entry name" value="HMG-box_SF"/>
    <property type="match status" value="1"/>
</dbReference>
<dbReference type="KEGG" id="ngr:NAEGRDRAFT_80068"/>